<accession>A0ABR7EHG2</accession>
<sequence>MNGHDLVVEMRDLQNRLEATLAEFGKWGKNYAKADYDYKLEYRKAMLVERESGTPVTMLKDICNGEEKVAKMRLNLNTAETLYKLAGEQIQALKLQMRVLEGQISREWNS</sequence>
<protein>
    <recommendedName>
        <fullName evidence="3">DUF5082 domain-containing protein</fullName>
    </recommendedName>
</protein>
<keyword evidence="2" id="KW-1185">Reference proteome</keyword>
<dbReference type="RefSeq" id="WP_186857977.1">
    <property type="nucleotide sequence ID" value="NZ_JACOON010000004.1"/>
</dbReference>
<reference evidence="1 2" key="1">
    <citation type="submission" date="2020-08" db="EMBL/GenBank/DDBJ databases">
        <title>Genome public.</title>
        <authorList>
            <person name="Liu C."/>
            <person name="Sun Q."/>
        </authorList>
    </citation>
    <scope>NUCLEOTIDE SEQUENCE [LARGE SCALE GENOMIC DNA]</scope>
    <source>
        <strain evidence="1 2">NSJ-35</strain>
    </source>
</reference>
<evidence type="ECO:0008006" key="3">
    <source>
        <dbReference type="Google" id="ProtNLM"/>
    </source>
</evidence>
<gene>
    <name evidence="1" type="ORF">H8S18_09015</name>
</gene>
<organism evidence="1 2">
    <name type="scientific">Christensenella tenuis</name>
    <dbReference type="NCBI Taxonomy" id="2763033"/>
    <lineage>
        <taxon>Bacteria</taxon>
        <taxon>Bacillati</taxon>
        <taxon>Bacillota</taxon>
        <taxon>Clostridia</taxon>
        <taxon>Christensenellales</taxon>
        <taxon>Christensenellaceae</taxon>
        <taxon>Christensenella</taxon>
    </lineage>
</organism>
<comment type="caution">
    <text evidence="1">The sequence shown here is derived from an EMBL/GenBank/DDBJ whole genome shotgun (WGS) entry which is preliminary data.</text>
</comment>
<dbReference type="EMBL" id="JACOON010000004">
    <property type="protein sequence ID" value="MBC5648474.1"/>
    <property type="molecule type" value="Genomic_DNA"/>
</dbReference>
<evidence type="ECO:0000313" key="2">
    <source>
        <dbReference type="Proteomes" id="UP000606889"/>
    </source>
</evidence>
<proteinExistence type="predicted"/>
<name>A0ABR7EHG2_9FIRM</name>
<evidence type="ECO:0000313" key="1">
    <source>
        <dbReference type="EMBL" id="MBC5648474.1"/>
    </source>
</evidence>
<dbReference type="Proteomes" id="UP000606889">
    <property type="component" value="Unassembled WGS sequence"/>
</dbReference>